<dbReference type="HOGENOM" id="CLU_2811509_0_0_6"/>
<evidence type="ECO:0000313" key="1">
    <source>
        <dbReference type="EMBL" id="CDG21486.1"/>
    </source>
</evidence>
<accession>A0A068R3I2</accession>
<dbReference type="EMBL" id="FO704551">
    <property type="protein sequence ID" value="CDG21486.1"/>
    <property type="molecule type" value="Genomic_DNA"/>
</dbReference>
<dbReference type="KEGG" id="xpo:XPG1_1831"/>
<dbReference type="Proteomes" id="UP000032735">
    <property type="component" value="Chromosome"/>
</dbReference>
<dbReference type="AlphaFoldDB" id="A0A068R3I2"/>
<protein>
    <submittedName>
        <fullName evidence="1">Uncharacterized protein</fullName>
    </submittedName>
</protein>
<sequence>MRSLKIAMRQYGVIEIDGIKLASRELTGFKGLLVKILLTQVTFKKNRFYKFTGGKIKRSQILTKKGH</sequence>
<reference evidence="1 2" key="1">
    <citation type="submission" date="2013-07" db="EMBL/GenBank/DDBJ databases">
        <authorList>
            <person name="Genoscope - CEA"/>
        </authorList>
    </citation>
    <scope>NUCLEOTIDE SEQUENCE [LARGE SCALE GENOMIC DNA]</scope>
    <source>
        <strain evidence="1 2">G6</strain>
    </source>
</reference>
<keyword evidence="2" id="KW-1185">Reference proteome</keyword>
<name>A0A068R3I2_9GAMM</name>
<gene>
    <name evidence="1" type="ORF">XPG1_1831</name>
</gene>
<evidence type="ECO:0000313" key="2">
    <source>
        <dbReference type="Proteomes" id="UP000032735"/>
    </source>
</evidence>
<proteinExistence type="predicted"/>
<organism evidence="1 2">
    <name type="scientific">Xenorhabdus poinarii G6</name>
    <dbReference type="NCBI Taxonomy" id="1354304"/>
    <lineage>
        <taxon>Bacteria</taxon>
        <taxon>Pseudomonadati</taxon>
        <taxon>Pseudomonadota</taxon>
        <taxon>Gammaproteobacteria</taxon>
        <taxon>Enterobacterales</taxon>
        <taxon>Morganellaceae</taxon>
        <taxon>Xenorhabdus</taxon>
    </lineage>
</organism>